<feature type="transmembrane region" description="Helical" evidence="6">
    <location>
        <begin position="68"/>
        <end position="87"/>
    </location>
</feature>
<evidence type="ECO:0000256" key="1">
    <source>
        <dbReference type="ARBA" id="ARBA00004389"/>
    </source>
</evidence>
<dbReference type="GO" id="GO:0004577">
    <property type="term" value="F:N-acetylglucosaminyldiphosphodolichol N-acetylglucosaminyltransferase activity"/>
    <property type="evidence" value="ECO:0007669"/>
    <property type="project" value="TreeGrafter"/>
</dbReference>
<dbReference type="Proteomes" id="UP000256708">
    <property type="component" value="Unassembled WGS sequence"/>
</dbReference>
<evidence type="ECO:0000256" key="6">
    <source>
        <dbReference type="SAM" id="Phobius"/>
    </source>
</evidence>
<evidence type="ECO:0000256" key="2">
    <source>
        <dbReference type="ARBA" id="ARBA00022692"/>
    </source>
</evidence>
<evidence type="ECO:0000256" key="5">
    <source>
        <dbReference type="ARBA" id="ARBA00023136"/>
    </source>
</evidence>
<keyword evidence="5 6" id="KW-0472">Membrane</keyword>
<protein>
    <submittedName>
        <fullName evidence="7">Polysaccharide biosynthesis protein</fullName>
    </submittedName>
</protein>
<dbReference type="AlphaFoldDB" id="A0A3D8LHI5"/>
<dbReference type="EMBL" id="QRGR01000003">
    <property type="protein sequence ID" value="RDV16847.1"/>
    <property type="molecule type" value="Genomic_DNA"/>
</dbReference>
<feature type="transmembrane region" description="Helical" evidence="6">
    <location>
        <begin position="99"/>
        <end position="120"/>
    </location>
</feature>
<evidence type="ECO:0000313" key="7">
    <source>
        <dbReference type="EMBL" id="RDV16847.1"/>
    </source>
</evidence>
<dbReference type="PANTHER" id="PTHR12154">
    <property type="entry name" value="GLYCOSYL TRANSFERASE-RELATED"/>
    <property type="match status" value="1"/>
</dbReference>
<evidence type="ECO:0000256" key="3">
    <source>
        <dbReference type="ARBA" id="ARBA00022824"/>
    </source>
</evidence>
<dbReference type="Pfam" id="PF08660">
    <property type="entry name" value="Alg14"/>
    <property type="match status" value="1"/>
</dbReference>
<dbReference type="GO" id="GO:0006488">
    <property type="term" value="P:dolichol-linked oligosaccharide biosynthetic process"/>
    <property type="evidence" value="ECO:0007669"/>
    <property type="project" value="InterPro"/>
</dbReference>
<dbReference type="NCBIfam" id="NF041549">
    <property type="entry name" value="PssD"/>
    <property type="match status" value="1"/>
</dbReference>
<dbReference type="RefSeq" id="WP_115564121.1">
    <property type="nucleotide sequence ID" value="NZ_QRGR01000003.1"/>
</dbReference>
<accession>A0A3D8LHI5</accession>
<evidence type="ECO:0000256" key="4">
    <source>
        <dbReference type="ARBA" id="ARBA00022989"/>
    </source>
</evidence>
<keyword evidence="8" id="KW-1185">Reference proteome</keyword>
<dbReference type="InterPro" id="IPR013969">
    <property type="entry name" value="Oligosacch_biosynth_Alg14"/>
</dbReference>
<dbReference type="Gene3D" id="3.40.50.2000">
    <property type="entry name" value="Glycogen Phosphorylase B"/>
    <property type="match status" value="1"/>
</dbReference>
<dbReference type="OrthoDB" id="555447at2"/>
<dbReference type="SUPFAM" id="SSF53756">
    <property type="entry name" value="UDP-Glycosyltransferase/glycogen phosphorylase"/>
    <property type="match status" value="1"/>
</dbReference>
<keyword evidence="2 6" id="KW-0812">Transmembrane</keyword>
<sequence length="160" mass="18102">MAVSSKKILLICSDGGHLAQILELKGMFEKYNYLLVTEQSPATLPLKDNFNVNYLQGRSKGKKRNIKFIVILLINFILSIKILIKHFPKVIITTGSHTALPMCLLGKLLGVKVVWILSFARVNSRAFSADLVYPVVDKFIVQWPHAKQHYKKSIYLGGIY</sequence>
<proteinExistence type="predicted"/>
<gene>
    <name evidence="7" type="ORF">DXT99_03450</name>
</gene>
<comment type="caution">
    <text evidence="7">The sequence shown here is derived from an EMBL/GenBank/DDBJ whole genome shotgun (WGS) entry which is preliminary data.</text>
</comment>
<evidence type="ECO:0000313" key="8">
    <source>
        <dbReference type="Proteomes" id="UP000256708"/>
    </source>
</evidence>
<keyword evidence="4 6" id="KW-1133">Transmembrane helix</keyword>
<dbReference type="PANTHER" id="PTHR12154:SF4">
    <property type="entry name" value="UDP-N-ACETYLGLUCOSAMINE TRANSFERASE SUBUNIT ALG14 HOMOLOG"/>
    <property type="match status" value="1"/>
</dbReference>
<keyword evidence="3" id="KW-0256">Endoplasmic reticulum</keyword>
<reference evidence="8" key="1">
    <citation type="submission" date="2018-08" db="EMBL/GenBank/DDBJ databases">
        <authorList>
            <person name="Liu Z.-W."/>
            <person name="Du Z.-J."/>
        </authorList>
    </citation>
    <scope>NUCLEOTIDE SEQUENCE [LARGE SCALE GENOMIC DNA]</scope>
    <source>
        <strain evidence="8">H4X</strain>
    </source>
</reference>
<organism evidence="7 8">
    <name type="scientific">Pontibacter diazotrophicus</name>
    <dbReference type="NCBI Taxonomy" id="1400979"/>
    <lineage>
        <taxon>Bacteria</taxon>
        <taxon>Pseudomonadati</taxon>
        <taxon>Bacteroidota</taxon>
        <taxon>Cytophagia</taxon>
        <taxon>Cytophagales</taxon>
        <taxon>Hymenobacteraceae</taxon>
        <taxon>Pontibacter</taxon>
    </lineage>
</organism>
<name>A0A3D8LHI5_9BACT</name>
<comment type="subcellular location">
    <subcellularLocation>
        <location evidence="1">Endoplasmic reticulum membrane</location>
        <topology evidence="1">Single-pass membrane protein</topology>
    </subcellularLocation>
</comment>